<dbReference type="InterPro" id="IPR051768">
    <property type="entry name" value="Bact_secretion_toxin"/>
</dbReference>
<dbReference type="PANTHER" id="PTHR34976">
    <property type="entry name" value="RIBONUCLEASE YQCG-RELATED"/>
    <property type="match status" value="1"/>
</dbReference>
<accession>Q65FQ0</accession>
<dbReference type="InterPro" id="IPR027803">
    <property type="entry name" value="Toxin/Nuc_N"/>
</dbReference>
<keyword evidence="1" id="KW-1133">Transmembrane helix</keyword>
<dbReference type="Proteomes" id="UP000000606">
    <property type="component" value="Chromosome"/>
</dbReference>
<dbReference type="EMBL" id="CP000002">
    <property type="protein sequence ID" value="AAU24750.1"/>
    <property type="molecule type" value="Genomic_DNA"/>
</dbReference>
<feature type="domain" description="Toxin/Nuclease N-terminal" evidence="2">
    <location>
        <begin position="338"/>
        <end position="394"/>
    </location>
</feature>
<organism evidence="3 4">
    <name type="scientific">Bacillus licheniformis (strain ATCC 14580 / DSM 13 / JCM 2505 / CCUG 7422 / NBRC 12200 / NCIMB 9375 / NCTC 10341 / NRRL NRS-1264 / Gibson 46)</name>
    <dbReference type="NCBI Taxonomy" id="279010"/>
    <lineage>
        <taxon>Bacteria</taxon>
        <taxon>Bacillati</taxon>
        <taxon>Bacillota</taxon>
        <taxon>Bacilli</taxon>
        <taxon>Bacillales</taxon>
        <taxon>Bacillaceae</taxon>
        <taxon>Bacillus</taxon>
    </lineage>
</organism>
<feature type="transmembrane region" description="Helical" evidence="1">
    <location>
        <begin position="210"/>
        <end position="234"/>
    </location>
</feature>
<dbReference type="AlphaFoldDB" id="Q65FQ0"/>
<gene>
    <name evidence="3" type="ordered locus">BL02568</name>
</gene>
<name>Q65FQ0_BACLD</name>
<reference evidence="3 4" key="1">
    <citation type="journal article" date="2004" name="Genome Biol.">
        <title>Complete genome sequence of the industrial bacterium Bacillus licheniformis and comparisons with closely related Bacillus species.</title>
        <authorList>
            <person name="Rey M.W."/>
            <person name="Ramaiya P."/>
            <person name="Nelson B.A."/>
            <person name="Brody-Karpin S.D."/>
            <person name="Zaretsky E.J."/>
            <person name="Tang M."/>
            <person name="Lopez de Leon A."/>
            <person name="Xiang H."/>
            <person name="Gusti V."/>
            <person name="Clausen I.G."/>
            <person name="Olsen P.B."/>
            <person name="Rasmussen M.D."/>
            <person name="Andersen J.T."/>
            <person name="Jorgensen P.L."/>
            <person name="Larsen T.S."/>
            <person name="Sorokin A."/>
            <person name="Bolotin A."/>
            <person name="Lapidus A."/>
            <person name="Galleron N."/>
            <person name="Ehrlich S.D."/>
            <person name="Berka R.M."/>
        </authorList>
    </citation>
    <scope>NUCLEOTIDE SEQUENCE [LARGE SCALE GENOMIC DNA]</scope>
    <source>
        <strain evidence="4">ATCC 14580 / DSM 13 / JCM 2505 / CCUG 7422 / NBRC 12200 / NCIMB 9375 / NCTC 10341 / NRRL NRS-1264 / Gibson 46</strain>
    </source>
</reference>
<dbReference type="Pfam" id="PF14448">
    <property type="entry name" value="Nuc_N"/>
    <property type="match status" value="1"/>
</dbReference>
<dbReference type="KEGG" id="bld:BLi03279"/>
<protein>
    <recommendedName>
        <fullName evidence="2">Toxin/Nuclease N-terminal domain-containing protein</fullName>
    </recommendedName>
</protein>
<dbReference type="RefSeq" id="WP_011198230.1">
    <property type="nucleotide sequence ID" value="NC_006270.3"/>
</dbReference>
<dbReference type="STRING" id="279010.BL02568"/>
<proteinExistence type="predicted"/>
<evidence type="ECO:0000256" key="1">
    <source>
        <dbReference type="SAM" id="Phobius"/>
    </source>
</evidence>
<evidence type="ECO:0000313" key="3">
    <source>
        <dbReference type="EMBL" id="AAU24750.1"/>
    </source>
</evidence>
<sequence length="640" mass="70817">MDVKYVPEEWQGMKDGLDALTGGQYGGGMKSGLIKLNDLLEDIESKIKDKDSDRSISFTHTSKKSKIEELFKDYQKLADFCLKAGSLVADHIDSPFYKKIDAFAEKMRGLTIHNYTTVNRIGSKETTYVGYGMSKQAVETDKAKVSVNDIFKDSESFDHVLSKEFEEFQINHPDIELSYEEYTKAIASSRGFEYESIGDVQKNQELWRDLLAGAGIIVLTIFCAPAGLTVAVAYGGANIASAATGKDWMTQRELNTGERFERGVFGALDIIPGAAAAKGSFKSAATIGQISSKTEHMVQSLKDSKNIWANRMKVNGLKAQDRLNDAGFAIKKQFAKSADALSDIARGAEAGAGGTLVRKGSNYSAHVNDAHKASKAKMQDSIQRVEKEIEAGKSVKSVVKEVDVNRNSPVNPKFSWEQLDKSFEDNLGTVLKKHKLTVNNFNDLRLKSINKLSSKEVEVIKDIRRNVPSLSEDTIMQKVLSPDSKSWLFSSPSDGGQIKLGGYVARATDTKELNTFDKIYEGLRLDYENNPFSGGTSALAVRYKAGNPNDYKIPFGGKNSEAVNKMTHDDLAMDYIATEQQSPFTGNGFTESKDYTIPEYRNDTRTPMHEGAELYEITNQGEKLIGIYSVKQKRFISVNE</sequence>
<dbReference type="PANTHER" id="PTHR34976:SF2">
    <property type="entry name" value="TYPE VII SECRETION SYSTEM PROTEIN ESSD"/>
    <property type="match status" value="1"/>
</dbReference>
<keyword evidence="4" id="KW-1185">Reference proteome</keyword>
<dbReference type="GeneID" id="92860131"/>
<dbReference type="eggNOG" id="COG5585">
    <property type="taxonomic scope" value="Bacteria"/>
</dbReference>
<accession>Q62R60</accession>
<evidence type="ECO:0000259" key="2">
    <source>
        <dbReference type="Pfam" id="PF14448"/>
    </source>
</evidence>
<keyword evidence="1" id="KW-0812">Transmembrane</keyword>
<evidence type="ECO:0000313" key="4">
    <source>
        <dbReference type="Proteomes" id="UP000000606"/>
    </source>
</evidence>
<dbReference type="HOGENOM" id="CLU_031044_2_0_9"/>
<dbReference type="KEGG" id="bli:BL02568"/>
<keyword evidence="1" id="KW-0472">Membrane</keyword>
<dbReference type="PATRIC" id="fig|279010.13.peg.3326"/>